<dbReference type="SUPFAM" id="SSF53901">
    <property type="entry name" value="Thiolase-like"/>
    <property type="match status" value="1"/>
</dbReference>
<dbReference type="Proteomes" id="UP000267049">
    <property type="component" value="Unassembled WGS sequence"/>
</dbReference>
<name>A0A3M8T3V6_9GAMM</name>
<protein>
    <recommendedName>
        <fullName evidence="3">Beta-ketoacyl synthase N-terminal domain-containing protein</fullName>
    </recommendedName>
</protein>
<dbReference type="Gene3D" id="3.40.47.10">
    <property type="match status" value="1"/>
</dbReference>
<keyword evidence="2" id="KW-1185">Reference proteome</keyword>
<dbReference type="GO" id="GO:0016746">
    <property type="term" value="F:acyltransferase activity"/>
    <property type="evidence" value="ECO:0007669"/>
    <property type="project" value="InterPro"/>
</dbReference>
<sequence>MALRNPAIRSALGDHADAVWAALASPPAPEAMPGVVDGMRALYAGEPQLAELGIDRKLARTMEKQARMMLATAATSLADESDGRGSERGLYLGLPTVDEPIPGMVALENWHADRGREPIGAHLQRETPPFSGLSMLNSSAAAHIAATLRMTGSLAVYSPFADAGLNALVDGACAVADGECTDALIGAVSPKIDPMLPLQYQRWSEPGMTLAAGEACASLLASPAGDDADEARLLGYARGYASLPWNGDGGPLPALIAQALSMAERHAGQVGWIVHSAPWRDCQRRALDAALTACWPTALPPRLDIERSFGRIGPAATTLAASLALHALQRGECHADNESQRRVLTQPTVLVIAMAPHGQCGVIVIGKEQA</sequence>
<gene>
    <name evidence="1" type="ORF">EER27_06500</name>
</gene>
<dbReference type="InterPro" id="IPR016039">
    <property type="entry name" value="Thiolase-like"/>
</dbReference>
<evidence type="ECO:0000313" key="1">
    <source>
        <dbReference type="EMBL" id="RNF85402.1"/>
    </source>
</evidence>
<accession>A0A3M8T3V6</accession>
<evidence type="ECO:0000313" key="2">
    <source>
        <dbReference type="Proteomes" id="UP000267049"/>
    </source>
</evidence>
<evidence type="ECO:0008006" key="3">
    <source>
        <dbReference type="Google" id="ProtNLM"/>
    </source>
</evidence>
<reference evidence="1 2" key="1">
    <citation type="submission" date="2018-11" db="EMBL/GenBank/DDBJ databases">
        <title>Lysobacter cryohumiis sp. nov., isolated from soil in the Tianshan Mountains, Xinjiang, China.</title>
        <authorList>
            <person name="Luo Y."/>
            <person name="Sheng H."/>
        </authorList>
    </citation>
    <scope>NUCLEOTIDE SEQUENCE [LARGE SCALE GENOMIC DNA]</scope>
    <source>
        <strain evidence="1 2">ZS60</strain>
    </source>
</reference>
<dbReference type="EMBL" id="RIBS01000002">
    <property type="protein sequence ID" value="RNF85402.1"/>
    <property type="molecule type" value="Genomic_DNA"/>
</dbReference>
<organism evidence="1 2">
    <name type="scientific">Montanilutibacter psychrotolerans</name>
    <dbReference type="NCBI Taxonomy" id="1327343"/>
    <lineage>
        <taxon>Bacteria</taxon>
        <taxon>Pseudomonadati</taxon>
        <taxon>Pseudomonadota</taxon>
        <taxon>Gammaproteobacteria</taxon>
        <taxon>Lysobacterales</taxon>
        <taxon>Lysobacteraceae</taxon>
        <taxon>Montanilutibacter</taxon>
    </lineage>
</organism>
<comment type="caution">
    <text evidence="1">The sequence shown here is derived from an EMBL/GenBank/DDBJ whole genome shotgun (WGS) entry which is preliminary data.</text>
</comment>
<dbReference type="AlphaFoldDB" id="A0A3M8T3V6"/>
<proteinExistence type="predicted"/>